<name>A0A1G9Y9X1_9GAMM</name>
<evidence type="ECO:0000313" key="1">
    <source>
        <dbReference type="EMBL" id="SDN05476.1"/>
    </source>
</evidence>
<dbReference type="RefSeq" id="WP_244511133.1">
    <property type="nucleotide sequence ID" value="NZ_FNII01000002.1"/>
</dbReference>
<gene>
    <name evidence="1" type="ORF">SAMN04487951_10254</name>
</gene>
<protein>
    <recommendedName>
        <fullName evidence="3">Oxidoreductase molybdopterin binding domain-containing protein</fullName>
    </recommendedName>
</protein>
<reference evidence="2" key="1">
    <citation type="submission" date="2016-10" db="EMBL/GenBank/DDBJ databases">
        <authorList>
            <person name="Varghese N."/>
            <person name="Submissions S."/>
        </authorList>
    </citation>
    <scope>NUCLEOTIDE SEQUENCE [LARGE SCALE GENOMIC DNA]</scope>
    <source>
        <strain evidence="2">CGMCC 1.6494</strain>
    </source>
</reference>
<dbReference type="SUPFAM" id="SSF56524">
    <property type="entry name" value="Oxidoreductase molybdopterin-binding domain"/>
    <property type="match status" value="1"/>
</dbReference>
<proteinExistence type="predicted"/>
<evidence type="ECO:0008006" key="3">
    <source>
        <dbReference type="Google" id="ProtNLM"/>
    </source>
</evidence>
<dbReference type="AlphaFoldDB" id="A0A1G9Y9X1"/>
<dbReference type="Proteomes" id="UP000199677">
    <property type="component" value="Unassembled WGS sequence"/>
</dbReference>
<evidence type="ECO:0000313" key="2">
    <source>
        <dbReference type="Proteomes" id="UP000199677"/>
    </source>
</evidence>
<dbReference type="InterPro" id="IPR036374">
    <property type="entry name" value="OxRdtase_Mopterin-bd_sf"/>
</dbReference>
<sequence>MAAATSKRCLRRYPTARWALGAFVCALLLPMVSEAQTLRLIDGDEVHEVDVEQLRQHSTSRFQLFDPYQGETVEMQGMPFADFLVRQFGRVPPTLRFTAWDGYEVTLGGWGNPNWYLVTSENGQPLSLRSRGPVRLVERDYGNRDVTALREFNDWIWMIRSIEAVDKL</sequence>
<dbReference type="EMBL" id="FNII01000002">
    <property type="protein sequence ID" value="SDN05476.1"/>
    <property type="molecule type" value="Genomic_DNA"/>
</dbReference>
<keyword evidence="2" id="KW-1185">Reference proteome</keyword>
<dbReference type="STRING" id="416873.SAMN04487951_10254"/>
<organism evidence="1 2">
    <name type="scientific">Vreelandella arcis</name>
    <dbReference type="NCBI Taxonomy" id="416873"/>
    <lineage>
        <taxon>Bacteria</taxon>
        <taxon>Pseudomonadati</taxon>
        <taxon>Pseudomonadota</taxon>
        <taxon>Gammaproteobacteria</taxon>
        <taxon>Oceanospirillales</taxon>
        <taxon>Halomonadaceae</taxon>
        <taxon>Vreelandella</taxon>
    </lineage>
</organism>
<accession>A0A1G9Y9X1</accession>